<dbReference type="Proteomes" id="UP000050867">
    <property type="component" value="Unassembled WGS sequence"/>
</dbReference>
<keyword evidence="2" id="KW-0349">Heme</keyword>
<keyword evidence="2" id="KW-0503">Monooxygenase</keyword>
<dbReference type="PROSITE" id="PS00086">
    <property type="entry name" value="CYTOCHROME_P450"/>
    <property type="match status" value="1"/>
</dbReference>
<comment type="similarity">
    <text evidence="1 2">Belongs to the cytochrome P450 family.</text>
</comment>
<dbReference type="RefSeq" id="WP_018383002.1">
    <property type="nucleotide sequence ID" value="NZ_LLZU01000035.1"/>
</dbReference>
<keyword evidence="2" id="KW-0560">Oxidoreductase</keyword>
<dbReference type="AlphaFoldDB" id="A0A0T6LPM7"/>
<dbReference type="InterPro" id="IPR036396">
    <property type="entry name" value="Cyt_P450_sf"/>
</dbReference>
<dbReference type="GO" id="GO:0004497">
    <property type="term" value="F:monooxygenase activity"/>
    <property type="evidence" value="ECO:0007669"/>
    <property type="project" value="UniProtKB-KW"/>
</dbReference>
<dbReference type="InterPro" id="IPR001128">
    <property type="entry name" value="Cyt_P450"/>
</dbReference>
<name>A0A0T6LPM7_WENVI</name>
<dbReference type="GO" id="GO:0005506">
    <property type="term" value="F:iron ion binding"/>
    <property type="evidence" value="ECO:0007669"/>
    <property type="project" value="InterPro"/>
</dbReference>
<dbReference type="Gene3D" id="1.10.630.10">
    <property type="entry name" value="Cytochrome P450"/>
    <property type="match status" value="1"/>
</dbReference>
<dbReference type="Gene3D" id="3.90.245.10">
    <property type="entry name" value="Ribonucleoside hydrolase-like"/>
    <property type="match status" value="1"/>
</dbReference>
<dbReference type="eggNOG" id="COG2124">
    <property type="taxonomic scope" value="Bacteria"/>
</dbReference>
<gene>
    <name evidence="4" type="ORF">AQ490_05805</name>
</gene>
<dbReference type="InterPro" id="IPR052775">
    <property type="entry name" value="IUN_hydrolase"/>
</dbReference>
<dbReference type="STRING" id="76728.AQ490_05805"/>
<reference evidence="4 5" key="1">
    <citation type="submission" date="2015-10" db="EMBL/GenBank/DDBJ databases">
        <title>Draft genome sequence of pyrrolomycin-producing Streptomyces vitaminophilus.</title>
        <authorList>
            <person name="Graham D.E."/>
            <person name="Mahan K.M."/>
            <person name="Klingeman D.M."/>
            <person name="Hettich R.L."/>
            <person name="Parry R.J."/>
        </authorList>
    </citation>
    <scope>NUCLEOTIDE SEQUENCE [LARGE SCALE GENOMIC DNA]</scope>
    <source>
        <strain evidence="4 5">ATCC 31673</strain>
    </source>
</reference>
<dbReference type="SUPFAM" id="SSF53590">
    <property type="entry name" value="Nucleoside hydrolase"/>
    <property type="match status" value="1"/>
</dbReference>
<keyword evidence="2" id="KW-0479">Metal-binding</keyword>
<evidence type="ECO:0000256" key="1">
    <source>
        <dbReference type="ARBA" id="ARBA00010617"/>
    </source>
</evidence>
<protein>
    <recommendedName>
        <fullName evidence="3">Inosine/uridine-preferring nucleoside hydrolase domain-containing protein</fullName>
    </recommendedName>
</protein>
<dbReference type="PANTHER" id="PTHR46190">
    <property type="entry name" value="SI:CH211-201H21.5-RELATED"/>
    <property type="match status" value="1"/>
</dbReference>
<dbReference type="InterPro" id="IPR001910">
    <property type="entry name" value="Inosine/uridine_hydrolase_dom"/>
</dbReference>
<organism evidence="4 5">
    <name type="scientific">Wenjunlia vitaminophila</name>
    <name type="common">Streptomyces vitaminophilus</name>
    <dbReference type="NCBI Taxonomy" id="76728"/>
    <lineage>
        <taxon>Bacteria</taxon>
        <taxon>Bacillati</taxon>
        <taxon>Actinomycetota</taxon>
        <taxon>Actinomycetes</taxon>
        <taxon>Kitasatosporales</taxon>
        <taxon>Streptomycetaceae</taxon>
        <taxon>Wenjunlia</taxon>
    </lineage>
</organism>
<dbReference type="GO" id="GO:0016705">
    <property type="term" value="F:oxidoreductase activity, acting on paired donors, with incorporation or reduction of molecular oxygen"/>
    <property type="evidence" value="ECO:0007669"/>
    <property type="project" value="InterPro"/>
</dbReference>
<dbReference type="InterPro" id="IPR036452">
    <property type="entry name" value="Ribo_hydro-like"/>
</dbReference>
<proteinExistence type="inferred from homology"/>
<dbReference type="EMBL" id="LLZU01000035">
    <property type="protein sequence ID" value="KRV47873.1"/>
    <property type="molecule type" value="Genomic_DNA"/>
</dbReference>
<evidence type="ECO:0000259" key="3">
    <source>
        <dbReference type="Pfam" id="PF01156"/>
    </source>
</evidence>
<dbReference type="InterPro" id="IPR017972">
    <property type="entry name" value="Cyt_P450_CS"/>
</dbReference>
<evidence type="ECO:0000313" key="5">
    <source>
        <dbReference type="Proteomes" id="UP000050867"/>
    </source>
</evidence>
<dbReference type="PANTHER" id="PTHR46190:SF1">
    <property type="entry name" value="SI:CH211-201H21.5"/>
    <property type="match status" value="1"/>
</dbReference>
<dbReference type="GO" id="GO:0020037">
    <property type="term" value="F:heme binding"/>
    <property type="evidence" value="ECO:0007669"/>
    <property type="project" value="InterPro"/>
</dbReference>
<dbReference type="Pfam" id="PF01156">
    <property type="entry name" value="IU_nuc_hydro"/>
    <property type="match status" value="1"/>
</dbReference>
<dbReference type="SUPFAM" id="SSF48264">
    <property type="entry name" value="Cytochrome P450"/>
    <property type="match status" value="1"/>
</dbReference>
<dbReference type="Pfam" id="PF00067">
    <property type="entry name" value="p450"/>
    <property type="match status" value="1"/>
</dbReference>
<dbReference type="OrthoDB" id="502624at2"/>
<dbReference type="InterPro" id="IPR002397">
    <property type="entry name" value="Cyt_P450_B"/>
</dbReference>
<evidence type="ECO:0000313" key="4">
    <source>
        <dbReference type="EMBL" id="KRV47873.1"/>
    </source>
</evidence>
<dbReference type="GO" id="GO:0016799">
    <property type="term" value="F:hydrolase activity, hydrolyzing N-glycosyl compounds"/>
    <property type="evidence" value="ECO:0007669"/>
    <property type="project" value="InterPro"/>
</dbReference>
<sequence>MARDVRQVLASDHFWSERAADRRNGALTEEDRERREALRDFYAHWPVFSDGDRHRRLRRAAIRLLRDVVTPGLPSSCERLVAHRLNQSRAGTFDGMERVARPLAREAVVALTGRAGADRLIELGGVVMNELATPRIEMARIDAALEVIDALRDWLRTAPAGPPSAFVAGLAELWEDDTLGPDVATALLTQIVTGAYEPTVTALCLVGERVTGGVLAESPRQTVLEEVVRLATPFRFASRYARRPVTVGPHRLDVGDGIVLCLGTANFDPDHYPEPLELRRRGRTPRSFSFGAGEHYCPGAPLAQAITGVLLDSLTRLGVHLSVERVEREPELSMLRYRRLDGRLVHRDVPAPRVPHRDVRPGTAFRCPLTTSLGAAVTVLVIDTDPGLDDAHALAMALTPSPTRPRLPVAAVCTVAGNVDIDTVTANARWLLGAYGGAAAETPVHRGAAGPIAGPTVRAADIHGADGLGDLPRWAVPDVPERAAPAALTLIDAARRHPGGTTVVALGPLTNVALAVRLEPRLPELLDRVVVMGGAIHGRGNLTLNAEFNFGADPAAADLVLASFPRLTLVSWETTLAHCFTPAEFAGFFAGDGRAAGVLRRIVENRFATDPGYAGRPAYLRADPLAMAVALDPGVVTGAEHHRVCVGYGPGGLAHGLTAVDWCDTRTDRPPVEIVLEVDRDRLLELLTIH</sequence>
<dbReference type="eggNOG" id="COG1957">
    <property type="taxonomic scope" value="Bacteria"/>
</dbReference>
<accession>A0A0T6LPM7</accession>
<dbReference type="PRINTS" id="PR00359">
    <property type="entry name" value="BP450"/>
</dbReference>
<evidence type="ECO:0000256" key="2">
    <source>
        <dbReference type="RuleBase" id="RU000461"/>
    </source>
</evidence>
<keyword evidence="2" id="KW-0408">Iron</keyword>
<feature type="domain" description="Inosine/uridine-preferring nucleoside hydrolase" evidence="3">
    <location>
        <begin position="380"/>
        <end position="684"/>
    </location>
</feature>
<keyword evidence="5" id="KW-1185">Reference proteome</keyword>
<comment type="caution">
    <text evidence="4">The sequence shown here is derived from an EMBL/GenBank/DDBJ whole genome shotgun (WGS) entry which is preliminary data.</text>
</comment>